<keyword evidence="3" id="KW-1185">Reference proteome</keyword>
<reference evidence="2 3" key="2">
    <citation type="submission" date="2019-01" db="EMBL/GenBank/DDBJ databases">
        <title>The decoding of complex shrimp genome reveals the adaptation for benthos swimmer, frequently molting mechanism and breeding impact on genome.</title>
        <authorList>
            <person name="Sun Y."/>
            <person name="Gao Y."/>
            <person name="Yu Y."/>
        </authorList>
    </citation>
    <scope>NUCLEOTIDE SEQUENCE [LARGE SCALE GENOMIC DNA]</scope>
    <source>
        <tissue evidence="2">Muscle</tissue>
    </source>
</reference>
<name>A0A423T5E0_PENVA</name>
<reference evidence="2 3" key="1">
    <citation type="submission" date="2018-04" db="EMBL/GenBank/DDBJ databases">
        <authorList>
            <person name="Zhang X."/>
            <person name="Yuan J."/>
            <person name="Li F."/>
            <person name="Xiang J."/>
        </authorList>
    </citation>
    <scope>NUCLEOTIDE SEQUENCE [LARGE SCALE GENOMIC DNA]</scope>
    <source>
        <tissue evidence="2">Muscle</tissue>
    </source>
</reference>
<proteinExistence type="predicted"/>
<evidence type="ECO:0000256" key="1">
    <source>
        <dbReference type="SAM" id="MobiDB-lite"/>
    </source>
</evidence>
<feature type="region of interest" description="Disordered" evidence="1">
    <location>
        <begin position="1"/>
        <end position="54"/>
    </location>
</feature>
<evidence type="ECO:0000313" key="2">
    <source>
        <dbReference type="EMBL" id="ROT71742.1"/>
    </source>
</evidence>
<evidence type="ECO:0000313" key="3">
    <source>
        <dbReference type="Proteomes" id="UP000283509"/>
    </source>
</evidence>
<protein>
    <submittedName>
        <fullName evidence="2">Uncharacterized protein</fullName>
    </submittedName>
</protein>
<accession>A0A423T5E0</accession>
<dbReference type="AlphaFoldDB" id="A0A423T5E0"/>
<gene>
    <name evidence="2" type="ORF">C7M84_009928</name>
</gene>
<sequence length="121" mass="13230">MVSSSEDPDSGPGTGDEAGENGRGKVDGSGQPSQPQQRSRVDRSQGEKISTERKIKITETCRETITTKGMHDLSSAINSLDDHFQVTCMSVMLRRIISQVTCMSCRAEKDHLTGDMYVMSC</sequence>
<comment type="caution">
    <text evidence="2">The sequence shown here is derived from an EMBL/GenBank/DDBJ whole genome shotgun (WGS) entry which is preliminary data.</text>
</comment>
<feature type="compositionally biased region" description="Basic and acidic residues" evidence="1">
    <location>
        <begin position="39"/>
        <end position="54"/>
    </location>
</feature>
<dbReference type="EMBL" id="QCYY01002256">
    <property type="protein sequence ID" value="ROT71742.1"/>
    <property type="molecule type" value="Genomic_DNA"/>
</dbReference>
<organism evidence="2 3">
    <name type="scientific">Penaeus vannamei</name>
    <name type="common">Whiteleg shrimp</name>
    <name type="synonym">Litopenaeus vannamei</name>
    <dbReference type="NCBI Taxonomy" id="6689"/>
    <lineage>
        <taxon>Eukaryota</taxon>
        <taxon>Metazoa</taxon>
        <taxon>Ecdysozoa</taxon>
        <taxon>Arthropoda</taxon>
        <taxon>Crustacea</taxon>
        <taxon>Multicrustacea</taxon>
        <taxon>Malacostraca</taxon>
        <taxon>Eumalacostraca</taxon>
        <taxon>Eucarida</taxon>
        <taxon>Decapoda</taxon>
        <taxon>Dendrobranchiata</taxon>
        <taxon>Penaeoidea</taxon>
        <taxon>Penaeidae</taxon>
        <taxon>Penaeus</taxon>
    </lineage>
</organism>
<dbReference type="Proteomes" id="UP000283509">
    <property type="component" value="Unassembled WGS sequence"/>
</dbReference>
<dbReference type="OrthoDB" id="6375098at2759"/>
<feature type="compositionally biased region" description="Low complexity" evidence="1">
    <location>
        <begin position="28"/>
        <end position="38"/>
    </location>
</feature>